<name>A0A8J6HVF3_TENMO</name>
<feature type="compositionally biased region" description="Basic and acidic residues" evidence="3">
    <location>
        <begin position="391"/>
        <end position="410"/>
    </location>
</feature>
<evidence type="ECO:0000313" key="5">
    <source>
        <dbReference type="EMBL" id="KAH0821327.1"/>
    </source>
</evidence>
<gene>
    <name evidence="5" type="ORF">GEV33_001464</name>
</gene>
<dbReference type="EMBL" id="JABDTM020008367">
    <property type="protein sequence ID" value="KAH0821327.1"/>
    <property type="molecule type" value="Genomic_DNA"/>
</dbReference>
<comment type="caution">
    <text evidence="5">The sequence shown here is derived from an EMBL/GenBank/DDBJ whole genome shotgun (WGS) entry which is preliminary data.</text>
</comment>
<feature type="region of interest" description="Disordered" evidence="3">
    <location>
        <begin position="391"/>
        <end position="426"/>
    </location>
</feature>
<reference evidence="5" key="2">
    <citation type="submission" date="2021-08" db="EMBL/GenBank/DDBJ databases">
        <authorList>
            <person name="Eriksson T."/>
        </authorList>
    </citation>
    <scope>NUCLEOTIDE SEQUENCE</scope>
    <source>
        <strain evidence="5">Stoneville</strain>
        <tissue evidence="5">Whole head</tissue>
    </source>
</reference>
<evidence type="ECO:0000313" key="6">
    <source>
        <dbReference type="Proteomes" id="UP000719412"/>
    </source>
</evidence>
<accession>A0A8J6HVF3</accession>
<evidence type="ECO:0000256" key="3">
    <source>
        <dbReference type="SAM" id="MobiDB-lite"/>
    </source>
</evidence>
<keyword evidence="1 2" id="KW-0175">Coiled coil</keyword>
<protein>
    <recommendedName>
        <fullName evidence="4">ODAD1 central coiled coil region domain-containing protein</fullName>
    </recommendedName>
</protein>
<dbReference type="Pfam" id="PF21773">
    <property type="entry name" value="ODAD1_CC"/>
    <property type="match status" value="1"/>
</dbReference>
<organism evidence="5 6">
    <name type="scientific">Tenebrio molitor</name>
    <name type="common">Yellow mealworm beetle</name>
    <dbReference type="NCBI Taxonomy" id="7067"/>
    <lineage>
        <taxon>Eukaryota</taxon>
        <taxon>Metazoa</taxon>
        <taxon>Ecdysozoa</taxon>
        <taxon>Arthropoda</taxon>
        <taxon>Hexapoda</taxon>
        <taxon>Insecta</taxon>
        <taxon>Pterygota</taxon>
        <taxon>Neoptera</taxon>
        <taxon>Endopterygota</taxon>
        <taxon>Coleoptera</taxon>
        <taxon>Polyphaga</taxon>
        <taxon>Cucujiformia</taxon>
        <taxon>Tenebrionidae</taxon>
        <taxon>Tenebrio</taxon>
    </lineage>
</organism>
<evidence type="ECO:0000256" key="2">
    <source>
        <dbReference type="SAM" id="Coils"/>
    </source>
</evidence>
<dbReference type="PANTHER" id="PTHR21694:SF18">
    <property type="entry name" value="COILED-COIL DOMAIN-CONTAINING PROTEIN 63"/>
    <property type="match status" value="1"/>
</dbReference>
<evidence type="ECO:0000256" key="1">
    <source>
        <dbReference type="ARBA" id="ARBA00023054"/>
    </source>
</evidence>
<reference evidence="5" key="1">
    <citation type="journal article" date="2020" name="J Insects Food Feed">
        <title>The yellow mealworm (Tenebrio molitor) genome: a resource for the emerging insects as food and feed industry.</title>
        <authorList>
            <person name="Eriksson T."/>
            <person name="Andere A."/>
            <person name="Kelstrup H."/>
            <person name="Emery V."/>
            <person name="Picard C."/>
        </authorList>
    </citation>
    <scope>NUCLEOTIDE SEQUENCE</scope>
    <source>
        <strain evidence="5">Stoneville</strain>
        <tissue evidence="5">Whole head</tissue>
    </source>
</reference>
<proteinExistence type="predicted"/>
<dbReference type="InterPro" id="IPR051876">
    <property type="entry name" value="ODA-DC/CCD"/>
</dbReference>
<dbReference type="InterPro" id="IPR049258">
    <property type="entry name" value="ODAD1_CC"/>
</dbReference>
<dbReference type="PANTHER" id="PTHR21694">
    <property type="entry name" value="COILED-COIL DOMAIN-CONTAINING PROTEIN 63"/>
    <property type="match status" value="1"/>
</dbReference>
<dbReference type="AlphaFoldDB" id="A0A8J6HVF3"/>
<feature type="domain" description="ODAD1 central coiled coil region" evidence="4">
    <location>
        <begin position="146"/>
        <end position="244"/>
    </location>
</feature>
<dbReference type="Proteomes" id="UP000719412">
    <property type="component" value="Unassembled WGS sequence"/>
</dbReference>
<sequence length="426" mass="50581">MRRKPVLTEEEKYQQSQRGFKKELTALKRQYIVLDRACSHSQFVKSSKLIKGDKGLAIFQKEHENTLKDLTRAVAPGRIREEEKYFDHLSRRLEDYKEFNNKVTKYKIYIEEIDGEIKICQKAAQLLRKQQITDRRYEDRVWAAIKTVQKLKNKLETQMIQFGTICTKNKQLRSKIEHILCLRRVFMSQWQRLVDRLSDGKKSMLDLIEEATIAYNQREEWCSKLQILRTRALHDLTSNLKESKVATNFARQEEINFYNFKFVLEMIKEMEEINDRLGFLYLDIDERYILHETRIHQQRKTLQELEDVLEEIEGEASESETMLKETDEIFNALVQGVSRLFEMCKCSKDPLFRLLGNNSTVKFYNILLYLEVLEKAIHQYSITAAYRDKTKKVTDEKKNSSAGKKTDRTVLRTGNLQEIEEEDNEQ</sequence>
<evidence type="ECO:0000259" key="4">
    <source>
        <dbReference type="Pfam" id="PF21773"/>
    </source>
</evidence>
<keyword evidence="6" id="KW-1185">Reference proteome</keyword>
<feature type="coiled-coil region" evidence="2">
    <location>
        <begin position="295"/>
        <end position="329"/>
    </location>
</feature>